<keyword evidence="1" id="KW-0378">Hydrolase</keyword>
<dbReference type="SMART" id="SM00490">
    <property type="entry name" value="HELICc"/>
    <property type="match status" value="1"/>
</dbReference>
<dbReference type="Gene3D" id="3.40.50.10810">
    <property type="entry name" value="Tandem AAA-ATPase domain"/>
    <property type="match status" value="1"/>
</dbReference>
<evidence type="ECO:0000313" key="6">
    <source>
        <dbReference type="Proteomes" id="UP000572051"/>
    </source>
</evidence>
<feature type="region of interest" description="Disordered" evidence="2">
    <location>
        <begin position="208"/>
        <end position="265"/>
    </location>
</feature>
<keyword evidence="6" id="KW-1185">Reference proteome</keyword>
<dbReference type="InterPro" id="IPR027417">
    <property type="entry name" value="P-loop_NTPase"/>
</dbReference>
<dbReference type="CDD" id="cd18793">
    <property type="entry name" value="SF2_C_SNF"/>
    <property type="match status" value="1"/>
</dbReference>
<dbReference type="Proteomes" id="UP000572051">
    <property type="component" value="Unassembled WGS sequence"/>
</dbReference>
<organism evidence="5 6">
    <name type="scientific">Nocardiopsis aegyptia</name>
    <dbReference type="NCBI Taxonomy" id="220378"/>
    <lineage>
        <taxon>Bacteria</taxon>
        <taxon>Bacillati</taxon>
        <taxon>Actinomycetota</taxon>
        <taxon>Actinomycetes</taxon>
        <taxon>Streptosporangiales</taxon>
        <taxon>Nocardiopsidaceae</taxon>
        <taxon>Nocardiopsis</taxon>
    </lineage>
</organism>
<dbReference type="InterPro" id="IPR049730">
    <property type="entry name" value="SNF2/RAD54-like_C"/>
</dbReference>
<sequence length="1052" mass="114531">MSSWSVATVRLNGSQAVAVLRRVETAPWAGPGLTALIGLLRAAEQYATAGRVVPQIAAEAECPAAPRGGAAVHARWRPVLSPDGAAWLRAYVRSLPPSTRAHHAPRTSARRTGEAAITDVLGGLHLLVDALCRERLSGRIAGVPDGHGMHHQWLEALTREGCLCGTAGTAGLNRLDRSLRAWFTRVEEHVGGLHLAFRLVEPPPDLSGRTAVDVSDPGDAAAPHSLARALPDPSARPTGRGDRSGAELDPRSGPQVGPAPEPEPALRAEPDRVIQAEPEPDWCLQVWVRSTGDPSLMLPLDEALADTGIPWLPHDAASVITTELDRAARIHPALTGLRAENPLSRLDLPFEDVPGFLTRGAPALEGAGFRVLLPSWLGRAEISTAVRLSERGDDHPRPADDGGLTRSLVDFDHRVAVGGTELTREELDALVRMKSPLVRMRGEWVHVDPARLRRAAEWALARGTGTVPVEEAMRMLLHLGADPADSSDTTGAYFGATAAVHADGDLGALLQGRAEEAFAPMTEPPGLAAELRPYQRRGAAWLRYLDRLGLGAVLADDMGLGKTVQLLALLADERADDRTDARVDGQRLVPDDRTDGRADEGSDARADGRADGRADPHADGQRLAPTLLVCPTTLVGNWHKEAERFTPKLRVHVHHGPARPWGEALRALLETTDLVVTTYGVVRRDRDDLAAQTWRRVVCDEAQAIKNARTEQSRAVRAIPATGRVALTGTPVENHLGELWSVMEFANPGLLGPREAFTSGIAAHIQSRPDSEQGRAATARLRRVTAPFLLRRLKTDPAVITDLPDKQEMKVWCTLTTEQAALYRAVVEEMTRSIREATGIQRKGLVLKTMTRLKQVCNHPAHLLGDGSRLRGRSGKLTQLEHLLGEMVGEGDKALCFTQYTEFGDRLAPYLRERLDTDVLWLHGGVSRRRREELVERFQNSDEPAVFLLSLKAAGTGLNLTAANQVVHVDRWWNPAVEDQATDRAHRIGQRRTVQVRKMICMGTLEERVDAMIERKKQLSDSVVGSGEQWLGELGIEELREVIRLAPEAVTG</sequence>
<dbReference type="PROSITE" id="PS51192">
    <property type="entry name" value="HELICASE_ATP_BIND_1"/>
    <property type="match status" value="1"/>
</dbReference>
<name>A0A7Z0JDS4_9ACTN</name>
<evidence type="ECO:0000313" key="5">
    <source>
        <dbReference type="EMBL" id="NYJ37785.1"/>
    </source>
</evidence>
<protein>
    <recommendedName>
        <fullName evidence="7">DEAD/DEAH box helicase</fullName>
    </recommendedName>
</protein>
<dbReference type="GO" id="GO:0005524">
    <property type="term" value="F:ATP binding"/>
    <property type="evidence" value="ECO:0007669"/>
    <property type="project" value="InterPro"/>
</dbReference>
<feature type="domain" description="Helicase ATP-binding" evidence="3">
    <location>
        <begin position="543"/>
        <end position="749"/>
    </location>
</feature>
<feature type="domain" description="Helicase C-terminal" evidence="4">
    <location>
        <begin position="879"/>
        <end position="1035"/>
    </location>
</feature>
<dbReference type="GO" id="GO:0016787">
    <property type="term" value="F:hydrolase activity"/>
    <property type="evidence" value="ECO:0007669"/>
    <property type="project" value="UniProtKB-KW"/>
</dbReference>
<evidence type="ECO:0000256" key="2">
    <source>
        <dbReference type="SAM" id="MobiDB-lite"/>
    </source>
</evidence>
<dbReference type="InterPro" id="IPR038718">
    <property type="entry name" value="SNF2-like_sf"/>
</dbReference>
<dbReference type="Pfam" id="PF00176">
    <property type="entry name" value="SNF2-rel_dom"/>
    <property type="match status" value="1"/>
</dbReference>
<dbReference type="RefSeq" id="WP_246406448.1">
    <property type="nucleotide sequence ID" value="NZ_JACCFS010000001.1"/>
</dbReference>
<evidence type="ECO:0000259" key="4">
    <source>
        <dbReference type="PROSITE" id="PS51194"/>
    </source>
</evidence>
<feature type="compositionally biased region" description="Basic and acidic residues" evidence="2">
    <location>
        <begin position="239"/>
        <end position="250"/>
    </location>
</feature>
<dbReference type="InterPro" id="IPR001650">
    <property type="entry name" value="Helicase_C-like"/>
</dbReference>
<evidence type="ECO:0008006" key="7">
    <source>
        <dbReference type="Google" id="ProtNLM"/>
    </source>
</evidence>
<dbReference type="PANTHER" id="PTHR10799">
    <property type="entry name" value="SNF2/RAD54 HELICASE FAMILY"/>
    <property type="match status" value="1"/>
</dbReference>
<dbReference type="Pfam" id="PF00271">
    <property type="entry name" value="Helicase_C"/>
    <property type="match status" value="1"/>
</dbReference>
<dbReference type="SMART" id="SM00487">
    <property type="entry name" value="DEXDc"/>
    <property type="match status" value="1"/>
</dbReference>
<dbReference type="AlphaFoldDB" id="A0A7Z0JDS4"/>
<dbReference type="InterPro" id="IPR014001">
    <property type="entry name" value="Helicase_ATP-bd"/>
</dbReference>
<comment type="caution">
    <text evidence="5">The sequence shown here is derived from an EMBL/GenBank/DDBJ whole genome shotgun (WGS) entry which is preliminary data.</text>
</comment>
<dbReference type="Pfam" id="PF12419">
    <property type="entry name" value="DUF3670"/>
    <property type="match status" value="1"/>
</dbReference>
<dbReference type="PROSITE" id="PS51194">
    <property type="entry name" value="HELICASE_CTER"/>
    <property type="match status" value="1"/>
</dbReference>
<dbReference type="FunFam" id="3.40.50.300:FF:000533">
    <property type="entry name" value="Helicase, Snf2 family"/>
    <property type="match status" value="1"/>
</dbReference>
<accession>A0A7Z0JDS4</accession>
<dbReference type="Gene3D" id="3.40.50.300">
    <property type="entry name" value="P-loop containing nucleotide triphosphate hydrolases"/>
    <property type="match status" value="1"/>
</dbReference>
<dbReference type="InterPro" id="IPR000330">
    <property type="entry name" value="SNF2_N"/>
</dbReference>
<dbReference type="EMBL" id="JACCFS010000001">
    <property type="protein sequence ID" value="NYJ37785.1"/>
    <property type="molecule type" value="Genomic_DNA"/>
</dbReference>
<evidence type="ECO:0000259" key="3">
    <source>
        <dbReference type="PROSITE" id="PS51192"/>
    </source>
</evidence>
<proteinExistence type="predicted"/>
<evidence type="ECO:0000256" key="1">
    <source>
        <dbReference type="ARBA" id="ARBA00022801"/>
    </source>
</evidence>
<feature type="region of interest" description="Disordered" evidence="2">
    <location>
        <begin position="579"/>
        <end position="620"/>
    </location>
</feature>
<dbReference type="InterPro" id="IPR022138">
    <property type="entry name" value="DUF3670"/>
</dbReference>
<gene>
    <name evidence="5" type="ORF">HNR10_005666</name>
</gene>
<dbReference type="SUPFAM" id="SSF52540">
    <property type="entry name" value="P-loop containing nucleoside triphosphate hydrolases"/>
    <property type="match status" value="2"/>
</dbReference>
<reference evidence="5 6" key="1">
    <citation type="submission" date="2020-07" db="EMBL/GenBank/DDBJ databases">
        <title>Sequencing the genomes of 1000 actinobacteria strains.</title>
        <authorList>
            <person name="Klenk H.-P."/>
        </authorList>
    </citation>
    <scope>NUCLEOTIDE SEQUENCE [LARGE SCALE GENOMIC DNA]</scope>
    <source>
        <strain evidence="5 6">DSM 44442</strain>
    </source>
</reference>